<organism evidence="1 2">
    <name type="scientific">Fodinibius roseus</name>
    <dbReference type="NCBI Taxonomy" id="1194090"/>
    <lineage>
        <taxon>Bacteria</taxon>
        <taxon>Pseudomonadati</taxon>
        <taxon>Balneolota</taxon>
        <taxon>Balneolia</taxon>
        <taxon>Balneolales</taxon>
        <taxon>Balneolaceae</taxon>
        <taxon>Fodinibius</taxon>
    </lineage>
</organism>
<dbReference type="STRING" id="1194090.SAMN05443144_1118"/>
<protein>
    <submittedName>
        <fullName evidence="1">Uncharacterized protein</fullName>
    </submittedName>
</protein>
<dbReference type="AlphaFoldDB" id="A0A1M5D6B4"/>
<accession>A0A1M5D6B4</accession>
<name>A0A1M5D6B4_9BACT</name>
<dbReference type="EMBL" id="FQUS01000011">
    <property type="protein sequence ID" value="SHF62397.1"/>
    <property type="molecule type" value="Genomic_DNA"/>
</dbReference>
<gene>
    <name evidence="1" type="ORF">SAMN05443144_1118</name>
</gene>
<sequence length="89" mass="10034">MPVSGVKDKIACRAQQVRSPLFFSFALLKYKFPGEKSGLYKEVSGSGVLFNVKLIYDFPTMASVHLDTHTSLSLGVHMLVSHTWMFRPR</sequence>
<keyword evidence="2" id="KW-1185">Reference proteome</keyword>
<proteinExistence type="predicted"/>
<dbReference type="Proteomes" id="UP000184041">
    <property type="component" value="Unassembled WGS sequence"/>
</dbReference>
<evidence type="ECO:0000313" key="2">
    <source>
        <dbReference type="Proteomes" id="UP000184041"/>
    </source>
</evidence>
<evidence type="ECO:0000313" key="1">
    <source>
        <dbReference type="EMBL" id="SHF62397.1"/>
    </source>
</evidence>
<reference evidence="1 2" key="1">
    <citation type="submission" date="2016-11" db="EMBL/GenBank/DDBJ databases">
        <authorList>
            <person name="Jaros S."/>
            <person name="Januszkiewicz K."/>
            <person name="Wedrychowicz H."/>
        </authorList>
    </citation>
    <scope>NUCLEOTIDE SEQUENCE [LARGE SCALE GENOMIC DNA]</scope>
    <source>
        <strain evidence="1 2">DSM 21986</strain>
    </source>
</reference>